<evidence type="ECO:0000256" key="4">
    <source>
        <dbReference type="ARBA" id="ARBA00022842"/>
    </source>
</evidence>
<feature type="non-terminal residue" evidence="6">
    <location>
        <position position="1"/>
    </location>
</feature>
<proteinExistence type="predicted"/>
<keyword evidence="7" id="KW-1185">Reference proteome</keyword>
<dbReference type="PROSITE" id="PS50222">
    <property type="entry name" value="EF_HAND_2"/>
    <property type="match status" value="1"/>
</dbReference>
<dbReference type="AlphaFoldDB" id="A0AA35TI03"/>
<comment type="caution">
    <text evidence="6">The sequence shown here is derived from an EMBL/GenBank/DDBJ whole genome shotgun (WGS) entry which is preliminary data.</text>
</comment>
<reference evidence="6" key="1">
    <citation type="submission" date="2023-03" db="EMBL/GenBank/DDBJ databases">
        <authorList>
            <person name="Steffen K."/>
            <person name="Cardenas P."/>
        </authorList>
    </citation>
    <scope>NUCLEOTIDE SEQUENCE</scope>
</reference>
<keyword evidence="2" id="KW-0677">Repeat</keyword>
<dbReference type="SUPFAM" id="SSF64356">
    <property type="entry name" value="SNARE-like"/>
    <property type="match status" value="1"/>
</dbReference>
<sequence>MGLAFRRPAFTEEQLQLYQDCTYFSRKEILRLYRRFCSLGAGEVDKTTGDISTRLSFILIQEMPEMRQNPFKEQLCEVFSTDGAGLNFEDFLDMFSVLSDNAPLHLKAAYAFRIYDFNGDNIICTDDIKETVKALTGDRIPEDKLEAIAGNVIAECDVISDGSLSFTEFEHVVARSPDFDGGDGLHFLYIRRNALYFVAATKFNVPPAFGLELLSRIAGVCKDYCGLLNEEAIRLNFSLIYELLDEVL</sequence>
<dbReference type="FunFam" id="1.10.238.10:FF:000079">
    <property type="entry name" value="Calcium and integrin-binding family member 2"/>
    <property type="match status" value="1"/>
</dbReference>
<dbReference type="Proteomes" id="UP001174909">
    <property type="component" value="Unassembled WGS sequence"/>
</dbReference>
<dbReference type="GO" id="GO:0055074">
    <property type="term" value="P:calcium ion homeostasis"/>
    <property type="evidence" value="ECO:0007669"/>
    <property type="project" value="TreeGrafter"/>
</dbReference>
<dbReference type="PROSITE" id="PS00018">
    <property type="entry name" value="EF_HAND_1"/>
    <property type="match status" value="1"/>
</dbReference>
<dbReference type="Gene3D" id="1.10.238.10">
    <property type="entry name" value="EF-hand"/>
    <property type="match status" value="1"/>
</dbReference>
<dbReference type="InterPro" id="IPR002048">
    <property type="entry name" value="EF_hand_dom"/>
</dbReference>
<protein>
    <submittedName>
        <fullName evidence="6">Calcium and integrin-binding family member 2</fullName>
    </submittedName>
</protein>
<dbReference type="InterPro" id="IPR011992">
    <property type="entry name" value="EF-hand-dom_pair"/>
</dbReference>
<dbReference type="Gene3D" id="3.30.450.60">
    <property type="match status" value="1"/>
</dbReference>
<evidence type="ECO:0000313" key="7">
    <source>
        <dbReference type="Proteomes" id="UP001174909"/>
    </source>
</evidence>
<dbReference type="InterPro" id="IPR051433">
    <property type="entry name" value="CIBP"/>
</dbReference>
<dbReference type="GO" id="GO:0007229">
    <property type="term" value="P:integrin-mediated signaling pathway"/>
    <property type="evidence" value="ECO:0007669"/>
    <property type="project" value="UniProtKB-KW"/>
</dbReference>
<keyword evidence="1" id="KW-0479">Metal-binding</keyword>
<organism evidence="6 7">
    <name type="scientific">Geodia barretti</name>
    <name type="common">Barrett's horny sponge</name>
    <dbReference type="NCBI Taxonomy" id="519541"/>
    <lineage>
        <taxon>Eukaryota</taxon>
        <taxon>Metazoa</taxon>
        <taxon>Porifera</taxon>
        <taxon>Demospongiae</taxon>
        <taxon>Heteroscleromorpha</taxon>
        <taxon>Tetractinellida</taxon>
        <taxon>Astrophorina</taxon>
        <taxon>Geodiidae</taxon>
        <taxon>Geodia</taxon>
    </lineage>
</organism>
<evidence type="ECO:0000259" key="5">
    <source>
        <dbReference type="PROSITE" id="PS50222"/>
    </source>
</evidence>
<dbReference type="SUPFAM" id="SSF47473">
    <property type="entry name" value="EF-hand"/>
    <property type="match status" value="1"/>
</dbReference>
<dbReference type="PANTHER" id="PTHR45791">
    <property type="entry name" value="CALCIUM AND INTEGRIN BINDING FAMILY MEMBER 2"/>
    <property type="match status" value="1"/>
</dbReference>
<accession>A0AA35TI03</accession>
<keyword evidence="3" id="KW-0106">Calcium</keyword>
<evidence type="ECO:0000256" key="2">
    <source>
        <dbReference type="ARBA" id="ARBA00022737"/>
    </source>
</evidence>
<keyword evidence="6" id="KW-0401">Integrin</keyword>
<dbReference type="GO" id="GO:0000287">
    <property type="term" value="F:magnesium ion binding"/>
    <property type="evidence" value="ECO:0007669"/>
    <property type="project" value="TreeGrafter"/>
</dbReference>
<feature type="domain" description="EF-hand" evidence="5">
    <location>
        <begin position="103"/>
        <end position="138"/>
    </location>
</feature>
<gene>
    <name evidence="6" type="ORF">GBAR_LOCUS26707</name>
</gene>
<name>A0AA35TI03_GEOBA</name>
<evidence type="ECO:0000313" key="6">
    <source>
        <dbReference type="EMBL" id="CAI8048403.1"/>
    </source>
</evidence>
<keyword evidence="4" id="KW-0460">Magnesium</keyword>
<dbReference type="InterPro" id="IPR011012">
    <property type="entry name" value="Longin-like_dom_sf"/>
</dbReference>
<dbReference type="Pfam" id="PF13499">
    <property type="entry name" value="EF-hand_7"/>
    <property type="match status" value="1"/>
</dbReference>
<dbReference type="EMBL" id="CASHTH010003728">
    <property type="protein sequence ID" value="CAI8048403.1"/>
    <property type="molecule type" value="Genomic_DNA"/>
</dbReference>
<evidence type="ECO:0000256" key="3">
    <source>
        <dbReference type="ARBA" id="ARBA00022837"/>
    </source>
</evidence>
<dbReference type="InterPro" id="IPR018247">
    <property type="entry name" value="EF_Hand_1_Ca_BS"/>
</dbReference>
<dbReference type="GO" id="GO:0005509">
    <property type="term" value="F:calcium ion binding"/>
    <property type="evidence" value="ECO:0007669"/>
    <property type="project" value="InterPro"/>
</dbReference>
<dbReference type="PANTHER" id="PTHR45791:SF6">
    <property type="entry name" value="CALCIUM AND INTEGRIN BINDING FAMILY MEMBER 2"/>
    <property type="match status" value="1"/>
</dbReference>
<evidence type="ECO:0000256" key="1">
    <source>
        <dbReference type="ARBA" id="ARBA00022723"/>
    </source>
</evidence>